<reference evidence="1 2" key="1">
    <citation type="submission" date="2019-06" db="EMBL/GenBank/DDBJ databases">
        <title>Sequencing the genomes of 1000 actinobacteria strains.</title>
        <authorList>
            <person name="Klenk H.-P."/>
        </authorList>
    </citation>
    <scope>NUCLEOTIDE SEQUENCE [LARGE SCALE GENOMIC DNA]</scope>
    <source>
        <strain evidence="1 2">DSM 41649</strain>
    </source>
</reference>
<dbReference type="Proteomes" id="UP000318416">
    <property type="component" value="Unassembled WGS sequence"/>
</dbReference>
<keyword evidence="2" id="KW-1185">Reference proteome</keyword>
<name>A0A561EYU1_9ACTN</name>
<protein>
    <submittedName>
        <fullName evidence="1">Uncharacterized protein</fullName>
    </submittedName>
</protein>
<evidence type="ECO:0000313" key="2">
    <source>
        <dbReference type="Proteomes" id="UP000318416"/>
    </source>
</evidence>
<dbReference type="RefSeq" id="WP_145795323.1">
    <property type="nucleotide sequence ID" value="NZ_BAAABR010000047.1"/>
</dbReference>
<dbReference type="EMBL" id="VIVR01000001">
    <property type="protein sequence ID" value="TWE20771.1"/>
    <property type="molecule type" value="Genomic_DNA"/>
</dbReference>
<gene>
    <name evidence="1" type="ORF">FB465_5929</name>
</gene>
<proteinExistence type="predicted"/>
<accession>A0A561EYU1</accession>
<comment type="caution">
    <text evidence="1">The sequence shown here is derived from an EMBL/GenBank/DDBJ whole genome shotgun (WGS) entry which is preliminary data.</text>
</comment>
<organism evidence="1 2">
    <name type="scientific">Kitasatospora atroaurantiaca</name>
    <dbReference type="NCBI Taxonomy" id="285545"/>
    <lineage>
        <taxon>Bacteria</taxon>
        <taxon>Bacillati</taxon>
        <taxon>Actinomycetota</taxon>
        <taxon>Actinomycetes</taxon>
        <taxon>Kitasatosporales</taxon>
        <taxon>Streptomycetaceae</taxon>
        <taxon>Kitasatospora</taxon>
    </lineage>
</organism>
<sequence>MARKPPARVRAGLARMPRPYDRSPARVVPGVSMAAQRCIADFERVHGSPGAVGLAVAAWSKLVHGSRRHEPGSLGRADCPCCDDTVPRTLIEQALRHLPLRAARELRAVVRPLDAVFLDRVRPDPSVNDRQDWWTDLP</sequence>
<evidence type="ECO:0000313" key="1">
    <source>
        <dbReference type="EMBL" id="TWE20771.1"/>
    </source>
</evidence>
<dbReference type="AlphaFoldDB" id="A0A561EYU1"/>
<dbReference type="OrthoDB" id="3873456at2"/>